<keyword evidence="2" id="KW-1185">Reference proteome</keyword>
<dbReference type="Proteomes" id="UP000814128">
    <property type="component" value="Unassembled WGS sequence"/>
</dbReference>
<gene>
    <name evidence="1" type="ORF">K488DRAFT_39445</name>
</gene>
<protein>
    <submittedName>
        <fullName evidence="1">Uncharacterized protein</fullName>
    </submittedName>
</protein>
<name>A0ACB8R042_9AGAM</name>
<reference evidence="1" key="1">
    <citation type="submission" date="2021-02" db="EMBL/GenBank/DDBJ databases">
        <authorList>
            <consortium name="DOE Joint Genome Institute"/>
            <person name="Ahrendt S."/>
            <person name="Looney B.P."/>
            <person name="Miyauchi S."/>
            <person name="Morin E."/>
            <person name="Drula E."/>
            <person name="Courty P.E."/>
            <person name="Chicoki N."/>
            <person name="Fauchery L."/>
            <person name="Kohler A."/>
            <person name="Kuo A."/>
            <person name="Labutti K."/>
            <person name="Pangilinan J."/>
            <person name="Lipzen A."/>
            <person name="Riley R."/>
            <person name="Andreopoulos W."/>
            <person name="He G."/>
            <person name="Johnson J."/>
            <person name="Barry K.W."/>
            <person name="Grigoriev I.V."/>
            <person name="Nagy L."/>
            <person name="Hibbett D."/>
            <person name="Henrissat B."/>
            <person name="Matheny P.B."/>
            <person name="Labbe J."/>
            <person name="Martin F."/>
        </authorList>
    </citation>
    <scope>NUCLEOTIDE SEQUENCE</scope>
    <source>
        <strain evidence="1">EC-137</strain>
    </source>
</reference>
<accession>A0ACB8R042</accession>
<evidence type="ECO:0000313" key="2">
    <source>
        <dbReference type="Proteomes" id="UP000814128"/>
    </source>
</evidence>
<evidence type="ECO:0000313" key="1">
    <source>
        <dbReference type="EMBL" id="KAI0037222.1"/>
    </source>
</evidence>
<reference evidence="1" key="2">
    <citation type="journal article" date="2022" name="New Phytol.">
        <title>Evolutionary transition to the ectomycorrhizal habit in the genomes of a hyperdiverse lineage of mushroom-forming fungi.</title>
        <authorList>
            <person name="Looney B."/>
            <person name="Miyauchi S."/>
            <person name="Morin E."/>
            <person name="Drula E."/>
            <person name="Courty P.E."/>
            <person name="Kohler A."/>
            <person name="Kuo A."/>
            <person name="LaButti K."/>
            <person name="Pangilinan J."/>
            <person name="Lipzen A."/>
            <person name="Riley R."/>
            <person name="Andreopoulos W."/>
            <person name="He G."/>
            <person name="Johnson J."/>
            <person name="Nolan M."/>
            <person name="Tritt A."/>
            <person name="Barry K.W."/>
            <person name="Grigoriev I.V."/>
            <person name="Nagy L.G."/>
            <person name="Hibbett D."/>
            <person name="Henrissat B."/>
            <person name="Matheny P.B."/>
            <person name="Labbe J."/>
            <person name="Martin F.M."/>
        </authorList>
    </citation>
    <scope>NUCLEOTIDE SEQUENCE</scope>
    <source>
        <strain evidence="1">EC-137</strain>
    </source>
</reference>
<dbReference type="EMBL" id="MU273465">
    <property type="protein sequence ID" value="KAI0037222.1"/>
    <property type="molecule type" value="Genomic_DNA"/>
</dbReference>
<sequence length="661" mass="74424">MPVAKVEWSWELEHEDRKREAKEDSTIHGAQPFLVDRKLLKDVVKENLETDVGRIRFLSSGTFHKAYLVTLCDGREVIARVARRFMPHLKTESEVATLAYLRRYTNIPVPIVYTFDSNPFNRLGGEYIIMSKAKGVPLATVYQDLTYHQLNGLLENLASLIIPLFAHRFSQIGSLYHGPEPNDSPLSPPPSAWAPTIPTPTLPPARFPLWHSMSSLNSASPTPRPHWANFHHASANFHIGKIISWPFFGSGRGDLQHPVEIDRGPWASTEAYFVACMKREEQGVLRENEGTAAPHRLHLDPDEIRSSRHHHTKALPEDKSDDSDEWDRDESEEESFDWPGDAMYRDYRRQQRSAFLISTLAQREQHVREEMARFLRVMHALGAGLGDPGGAPEEFSIDCHDLSLENIFVDGHDPSKITCIIDWESTTIRPLWQCAHLPAFLQSSPFTARLFRNAVTKLTGGLTSAGLYPPNDPAETKGSWPDVAALAAEWLHYEAAGPYMRQAHRCIEWDGWEEGVVDSIIGPPEQEEEWIREAKSETHQALHGIPSVPDSGRASALPSASALKRVVSRPGHHYSDSDEYHSVDVIINPGVPRKRKTRRPPLHATAAEKEREKGLSGGGDEVELGRRLEALLTLHGNGDGSVRRKKGWESEYEEDYEAEAE</sequence>
<comment type="caution">
    <text evidence="1">The sequence shown here is derived from an EMBL/GenBank/DDBJ whole genome shotgun (WGS) entry which is preliminary data.</text>
</comment>
<proteinExistence type="predicted"/>
<organism evidence="1 2">
    <name type="scientific">Vararia minispora EC-137</name>
    <dbReference type="NCBI Taxonomy" id="1314806"/>
    <lineage>
        <taxon>Eukaryota</taxon>
        <taxon>Fungi</taxon>
        <taxon>Dikarya</taxon>
        <taxon>Basidiomycota</taxon>
        <taxon>Agaricomycotina</taxon>
        <taxon>Agaricomycetes</taxon>
        <taxon>Russulales</taxon>
        <taxon>Lachnocladiaceae</taxon>
        <taxon>Vararia</taxon>
    </lineage>
</organism>